<evidence type="ECO:0000313" key="2">
    <source>
        <dbReference type="Proteomes" id="UP000295075"/>
    </source>
</evidence>
<dbReference type="Proteomes" id="UP000295075">
    <property type="component" value="Unassembled WGS sequence"/>
</dbReference>
<evidence type="ECO:0000313" key="1">
    <source>
        <dbReference type="EMBL" id="TDC14592.1"/>
    </source>
</evidence>
<protein>
    <recommendedName>
        <fullName evidence="3">Pentapeptide repeat-containing protein</fullName>
    </recommendedName>
</protein>
<dbReference type="EMBL" id="SMKA01000385">
    <property type="protein sequence ID" value="TDC14592.1"/>
    <property type="molecule type" value="Genomic_DNA"/>
</dbReference>
<dbReference type="RefSeq" id="WP_132415516.1">
    <property type="nucleotide sequence ID" value="NZ_SMKA01000385.1"/>
</dbReference>
<evidence type="ECO:0008006" key="3">
    <source>
        <dbReference type="Google" id="ProtNLM"/>
    </source>
</evidence>
<reference evidence="1 2" key="1">
    <citation type="submission" date="2019-03" db="EMBL/GenBank/DDBJ databases">
        <title>Draft genome sequences of novel Actinobacteria.</title>
        <authorList>
            <person name="Sahin N."/>
            <person name="Ay H."/>
            <person name="Saygin H."/>
        </authorList>
    </citation>
    <scope>NUCLEOTIDE SEQUENCE [LARGE SCALE GENOMIC DNA]</scope>
    <source>
        <strain evidence="1 2">JCM 30547</strain>
    </source>
</reference>
<accession>A0A4R4P3N3</accession>
<dbReference type="Pfam" id="PF00805">
    <property type="entry name" value="Pentapeptide"/>
    <property type="match status" value="1"/>
</dbReference>
<name>A0A4R4P3N3_9ACTN</name>
<gene>
    <name evidence="1" type="ORF">E1261_42195</name>
</gene>
<organism evidence="1 2">
    <name type="scientific">Kribbella albertanoniae</name>
    <dbReference type="NCBI Taxonomy" id="1266829"/>
    <lineage>
        <taxon>Bacteria</taxon>
        <taxon>Bacillati</taxon>
        <taxon>Actinomycetota</taxon>
        <taxon>Actinomycetes</taxon>
        <taxon>Propionibacteriales</taxon>
        <taxon>Kribbellaceae</taxon>
        <taxon>Kribbella</taxon>
    </lineage>
</organism>
<sequence length="34" mass="3873">MQCNLTQCNLTQCNLRQAPGERARICWLGCGCWT</sequence>
<proteinExistence type="predicted"/>
<dbReference type="InterPro" id="IPR001646">
    <property type="entry name" value="5peptide_repeat"/>
</dbReference>
<comment type="caution">
    <text evidence="1">The sequence shown here is derived from an EMBL/GenBank/DDBJ whole genome shotgun (WGS) entry which is preliminary data.</text>
</comment>
<dbReference type="AlphaFoldDB" id="A0A4R4P3N3"/>
<keyword evidence="2" id="KW-1185">Reference proteome</keyword>